<keyword evidence="3" id="KW-0560">Oxidoreductase</keyword>
<keyword evidence="2" id="KW-0521">NADP</keyword>
<protein>
    <recommendedName>
        <fullName evidence="6">NADP-dependent oxidoreductase domain-containing protein</fullName>
    </recommendedName>
</protein>
<name>A0AAE0F0L3_9CHLO</name>
<dbReference type="InterPro" id="IPR023210">
    <property type="entry name" value="NADP_OxRdtase_dom"/>
</dbReference>
<proteinExistence type="inferred from homology"/>
<feature type="compositionally biased region" description="Low complexity" evidence="4">
    <location>
        <begin position="15"/>
        <end position="28"/>
    </location>
</feature>
<reference evidence="7 8" key="1">
    <citation type="journal article" date="2015" name="Genome Biol. Evol.">
        <title>Comparative Genomics of a Bacterivorous Green Alga Reveals Evolutionary Causalities and Consequences of Phago-Mixotrophic Mode of Nutrition.</title>
        <authorList>
            <person name="Burns J.A."/>
            <person name="Paasch A."/>
            <person name="Narechania A."/>
            <person name="Kim E."/>
        </authorList>
    </citation>
    <scope>NUCLEOTIDE SEQUENCE [LARGE SCALE GENOMIC DNA]</scope>
    <source>
        <strain evidence="7 8">PLY_AMNH</strain>
    </source>
</reference>
<feature type="signal peptide" evidence="5">
    <location>
        <begin position="1"/>
        <end position="18"/>
    </location>
</feature>
<evidence type="ECO:0000313" key="8">
    <source>
        <dbReference type="Proteomes" id="UP001190700"/>
    </source>
</evidence>
<accession>A0AAE0F0L3</accession>
<dbReference type="PANTHER" id="PTHR43827">
    <property type="entry name" value="2,5-DIKETO-D-GLUCONIC ACID REDUCTASE"/>
    <property type="match status" value="1"/>
</dbReference>
<feature type="domain" description="NADP-dependent oxidoreductase" evidence="6">
    <location>
        <begin position="121"/>
        <end position="392"/>
    </location>
</feature>
<dbReference type="Gene3D" id="3.20.20.100">
    <property type="entry name" value="NADP-dependent oxidoreductase domain"/>
    <property type="match status" value="1"/>
</dbReference>
<keyword evidence="8" id="KW-1185">Reference proteome</keyword>
<keyword evidence="5" id="KW-0732">Signal</keyword>
<feature type="chain" id="PRO_5042093489" description="NADP-dependent oxidoreductase domain-containing protein" evidence="5">
    <location>
        <begin position="19"/>
        <end position="413"/>
    </location>
</feature>
<dbReference type="AlphaFoldDB" id="A0AAE0F0L3"/>
<feature type="region of interest" description="Disordered" evidence="4">
    <location>
        <begin position="15"/>
        <end position="39"/>
    </location>
</feature>
<feature type="region of interest" description="Disordered" evidence="4">
    <location>
        <begin position="64"/>
        <end position="91"/>
    </location>
</feature>
<dbReference type="PANTHER" id="PTHR43827:SF3">
    <property type="entry name" value="NADP-DEPENDENT OXIDOREDUCTASE DOMAIN-CONTAINING PROTEIN"/>
    <property type="match status" value="1"/>
</dbReference>
<dbReference type="GO" id="GO:0016616">
    <property type="term" value="F:oxidoreductase activity, acting on the CH-OH group of donors, NAD or NADP as acceptor"/>
    <property type="evidence" value="ECO:0007669"/>
    <property type="project" value="UniProtKB-ARBA"/>
</dbReference>
<dbReference type="Pfam" id="PF00248">
    <property type="entry name" value="Aldo_ket_red"/>
    <property type="match status" value="1"/>
</dbReference>
<sequence length="413" mass="44640">MLIVIGLWRIWSSASSTASDSGSTPSTSEHLGATESSTTFRAQAAVPNEMKKSFVDRGEIIPPVSGKRVAEGGGSGEAPAYAETPSPGGPTIQLNGVAGGGAHMPMIGLGTCCRPDSKGERFVAAVKEWFGAGGVLVDTAQNYKNQPDVRKALDGLDRSKVWLTSKVAMGTVTPALVNDQVRDNVDLSLSELGTDRVELMLLHMAGCEDNMHKEAEEARRHFAKSGVSRRGDVDPPAAAARCTIDAWRALLEQQKLGKCISVGVSNFGIRHLRAIQEAGLPLPAVNEVEFHPWISKEQKRLVEWCHRHEIAVIAYGSLGSYRLARKGGMNQVPKFIAAAAQRRGVSSHQVLLAWAMHQNVSIIPGTNKPDHMSANLATYKVKLTNSELKEFSTIKSAPKDWRDWGNIIHNLKA</sequence>
<comment type="caution">
    <text evidence="7">The sequence shown here is derived from an EMBL/GenBank/DDBJ whole genome shotgun (WGS) entry which is preliminary data.</text>
</comment>
<organism evidence="7 8">
    <name type="scientific">Cymbomonas tetramitiformis</name>
    <dbReference type="NCBI Taxonomy" id="36881"/>
    <lineage>
        <taxon>Eukaryota</taxon>
        <taxon>Viridiplantae</taxon>
        <taxon>Chlorophyta</taxon>
        <taxon>Pyramimonadophyceae</taxon>
        <taxon>Pyramimonadales</taxon>
        <taxon>Pyramimonadaceae</taxon>
        <taxon>Cymbomonas</taxon>
    </lineage>
</organism>
<evidence type="ECO:0000313" key="7">
    <source>
        <dbReference type="EMBL" id="KAK3247027.1"/>
    </source>
</evidence>
<evidence type="ECO:0000256" key="1">
    <source>
        <dbReference type="ARBA" id="ARBA00007905"/>
    </source>
</evidence>
<evidence type="ECO:0000256" key="5">
    <source>
        <dbReference type="SAM" id="SignalP"/>
    </source>
</evidence>
<dbReference type="InterPro" id="IPR036812">
    <property type="entry name" value="NAD(P)_OxRdtase_dom_sf"/>
</dbReference>
<dbReference type="Proteomes" id="UP001190700">
    <property type="component" value="Unassembled WGS sequence"/>
</dbReference>
<comment type="similarity">
    <text evidence="1">Belongs to the aldo/keto reductase family.</text>
</comment>
<evidence type="ECO:0000259" key="6">
    <source>
        <dbReference type="Pfam" id="PF00248"/>
    </source>
</evidence>
<dbReference type="CDD" id="cd19071">
    <property type="entry name" value="AKR_AKR1-5-like"/>
    <property type="match status" value="1"/>
</dbReference>
<dbReference type="SUPFAM" id="SSF51430">
    <property type="entry name" value="NAD(P)-linked oxidoreductase"/>
    <property type="match status" value="1"/>
</dbReference>
<dbReference type="EMBL" id="LGRX02029288">
    <property type="protein sequence ID" value="KAK3247027.1"/>
    <property type="molecule type" value="Genomic_DNA"/>
</dbReference>
<evidence type="ECO:0000256" key="4">
    <source>
        <dbReference type="SAM" id="MobiDB-lite"/>
    </source>
</evidence>
<gene>
    <name evidence="7" type="ORF">CYMTET_43460</name>
</gene>
<dbReference type="InterPro" id="IPR020471">
    <property type="entry name" value="AKR"/>
</dbReference>
<dbReference type="PRINTS" id="PR00069">
    <property type="entry name" value="ALDKETRDTASE"/>
</dbReference>
<evidence type="ECO:0000256" key="2">
    <source>
        <dbReference type="ARBA" id="ARBA00022857"/>
    </source>
</evidence>
<evidence type="ECO:0000256" key="3">
    <source>
        <dbReference type="ARBA" id="ARBA00023002"/>
    </source>
</evidence>